<dbReference type="RefSeq" id="WP_176613911.1">
    <property type="nucleotide sequence ID" value="NZ_JABXXR010000080.1"/>
</dbReference>
<dbReference type="AlphaFoldDB" id="A0A850PDL3"/>
<dbReference type="InterPro" id="IPR038673">
    <property type="entry name" value="OprB_sf"/>
</dbReference>
<evidence type="ECO:0000313" key="3">
    <source>
        <dbReference type="EMBL" id="NVN40983.1"/>
    </source>
</evidence>
<dbReference type="PANTHER" id="PTHR37944:SF1">
    <property type="entry name" value="PORIN B"/>
    <property type="match status" value="1"/>
</dbReference>
<evidence type="ECO:0000313" key="4">
    <source>
        <dbReference type="Proteomes" id="UP000585665"/>
    </source>
</evidence>
<reference evidence="3 4" key="1">
    <citation type="submission" date="2020-06" db="EMBL/GenBank/DDBJ databases">
        <title>Description of novel acetic acid bacteria.</title>
        <authorList>
            <person name="Sombolestani A."/>
        </authorList>
    </citation>
    <scope>NUCLEOTIDE SEQUENCE [LARGE SCALE GENOMIC DNA]</scope>
    <source>
        <strain evidence="3 4">LMG 27010</strain>
    </source>
</reference>
<proteinExistence type="inferred from homology"/>
<keyword evidence="4" id="KW-1185">Reference proteome</keyword>
<organism evidence="3 4">
    <name type="scientific">Ameyamaea chiangmaiensis</name>
    <dbReference type="NCBI Taxonomy" id="442969"/>
    <lineage>
        <taxon>Bacteria</taxon>
        <taxon>Pseudomonadati</taxon>
        <taxon>Pseudomonadota</taxon>
        <taxon>Alphaproteobacteria</taxon>
        <taxon>Acetobacterales</taxon>
        <taxon>Acetobacteraceae</taxon>
        <taxon>Ameyamaea</taxon>
    </lineage>
</organism>
<accession>A0A850PDL3</accession>
<gene>
    <name evidence="3" type="ORF">HUK82_10495</name>
</gene>
<comment type="caution">
    <text evidence="3">The sequence shown here is derived from an EMBL/GenBank/DDBJ whole genome shotgun (WGS) entry which is preliminary data.</text>
</comment>
<dbReference type="EMBL" id="JABXXR010000080">
    <property type="protein sequence ID" value="NVN40983.1"/>
    <property type="molecule type" value="Genomic_DNA"/>
</dbReference>
<dbReference type="Pfam" id="PF04966">
    <property type="entry name" value="OprB"/>
    <property type="match status" value="1"/>
</dbReference>
<sequence length="482" mass="51685">MSVAGWRAGVVIAALMAAGNAARAASHPLVTDILPSGVPLPVPAPTFVLPPDDAGTELLGDAWGARPWLDRHGVRLTAQDVEELWGLTGGGLNRGATYDGMTAMALLLDTNAAFGWHDGAFNISALQIRGRSFTDERLGALNPVSGYDAGRSTRLFEVWYGQGFFGDRLDIRVGSLDLDTEFLVSQNASFFLNASFGWPLSTSSNLYSGGPSWPYSALGTRVKWSPLSALVLMGAVTDDNPTGGPFYSSDGDTQRDASGTRFSLGNGALFVGEAQYWLDLARNLSGKDAPALPGTWKIGGLFDSGAFPDPRYDARGGLLADPDSSGDPREHRGNWMTYVVIDQMIWREKVGSDKTINVFVRATASNATRNRFTREVQAGFTFDELLPGRPDDTFGIAWGVGLYGRRAAQAARDAARFGTATGAPPRPEHHIELTYQAAVTHWLNLQPDVQYFWGVGGGATDGDTGRPIRNAVVTGLNMTTTF</sequence>
<dbReference type="Proteomes" id="UP000585665">
    <property type="component" value="Unassembled WGS sequence"/>
</dbReference>
<feature type="chain" id="PRO_5033094040" evidence="2">
    <location>
        <begin position="25"/>
        <end position="482"/>
    </location>
</feature>
<evidence type="ECO:0000256" key="2">
    <source>
        <dbReference type="RuleBase" id="RU363072"/>
    </source>
</evidence>
<evidence type="ECO:0000256" key="1">
    <source>
        <dbReference type="ARBA" id="ARBA00008769"/>
    </source>
</evidence>
<name>A0A850PDL3_9PROT</name>
<dbReference type="GO" id="GO:0016020">
    <property type="term" value="C:membrane"/>
    <property type="evidence" value="ECO:0007669"/>
    <property type="project" value="InterPro"/>
</dbReference>
<protein>
    <submittedName>
        <fullName evidence="3">Carbohydrate porin</fullName>
    </submittedName>
</protein>
<dbReference type="PANTHER" id="PTHR37944">
    <property type="entry name" value="PORIN B"/>
    <property type="match status" value="1"/>
</dbReference>
<dbReference type="InterPro" id="IPR052932">
    <property type="entry name" value="OprB_Porin"/>
</dbReference>
<dbReference type="InterPro" id="IPR007049">
    <property type="entry name" value="Carb-sel_porin_OprB"/>
</dbReference>
<dbReference type="GO" id="GO:0015288">
    <property type="term" value="F:porin activity"/>
    <property type="evidence" value="ECO:0007669"/>
    <property type="project" value="InterPro"/>
</dbReference>
<dbReference type="Gene3D" id="2.40.160.180">
    <property type="entry name" value="Carbohydrate-selective porin OprB"/>
    <property type="match status" value="1"/>
</dbReference>
<dbReference type="GO" id="GO:0008643">
    <property type="term" value="P:carbohydrate transport"/>
    <property type="evidence" value="ECO:0007669"/>
    <property type="project" value="InterPro"/>
</dbReference>
<comment type="similarity">
    <text evidence="1 2">Belongs to the OprB family.</text>
</comment>
<feature type="signal peptide" evidence="2">
    <location>
        <begin position="1"/>
        <end position="24"/>
    </location>
</feature>
<keyword evidence="2" id="KW-0732">Signal</keyword>